<feature type="transmembrane region" description="Helical" evidence="1">
    <location>
        <begin position="79"/>
        <end position="105"/>
    </location>
</feature>
<evidence type="ECO:0000313" key="2">
    <source>
        <dbReference type="EMBL" id="PRY70081.1"/>
    </source>
</evidence>
<dbReference type="OrthoDB" id="3297477at2"/>
<feature type="transmembrane region" description="Helical" evidence="1">
    <location>
        <begin position="40"/>
        <end position="59"/>
    </location>
</feature>
<protein>
    <submittedName>
        <fullName evidence="2">ABC-2 type transport system permease protein</fullName>
    </submittedName>
</protein>
<accession>A0A2T0VIN2</accession>
<keyword evidence="3" id="KW-1185">Reference proteome</keyword>
<dbReference type="Proteomes" id="UP000237983">
    <property type="component" value="Unassembled WGS sequence"/>
</dbReference>
<dbReference type="RefSeq" id="WP_106208950.1">
    <property type="nucleotide sequence ID" value="NZ_PVTL01000001.1"/>
</dbReference>
<feature type="transmembrane region" description="Helical" evidence="1">
    <location>
        <begin position="171"/>
        <end position="195"/>
    </location>
</feature>
<reference evidence="2 3" key="1">
    <citation type="submission" date="2018-03" db="EMBL/GenBank/DDBJ databases">
        <title>Genomic Encyclopedia of Type Strains, Phase III (KMG-III): the genomes of soil and plant-associated and newly described type strains.</title>
        <authorList>
            <person name="Whitman W."/>
        </authorList>
    </citation>
    <scope>NUCLEOTIDE SEQUENCE [LARGE SCALE GENOMIC DNA]</scope>
    <source>
        <strain evidence="2 3">CGMCC 1.12484</strain>
    </source>
</reference>
<proteinExistence type="predicted"/>
<dbReference type="GO" id="GO:0005886">
    <property type="term" value="C:plasma membrane"/>
    <property type="evidence" value="ECO:0007669"/>
    <property type="project" value="UniProtKB-SubCell"/>
</dbReference>
<feature type="transmembrane region" description="Helical" evidence="1">
    <location>
        <begin position="262"/>
        <end position="283"/>
    </location>
</feature>
<gene>
    <name evidence="2" type="ORF">B0I08_101206</name>
</gene>
<dbReference type="AlphaFoldDB" id="A0A2T0VIN2"/>
<name>A0A2T0VIN2_9MICO</name>
<organism evidence="2 3">
    <name type="scientific">Glaciihabitans tibetensis</name>
    <dbReference type="NCBI Taxonomy" id="1266600"/>
    <lineage>
        <taxon>Bacteria</taxon>
        <taxon>Bacillati</taxon>
        <taxon>Actinomycetota</taxon>
        <taxon>Actinomycetes</taxon>
        <taxon>Micrococcales</taxon>
        <taxon>Microbacteriaceae</taxon>
        <taxon>Glaciihabitans</taxon>
    </lineage>
</organism>
<sequence>MTTTAAAVAPKPTGSRTAALSFAGTLRSEWIKLRSLRSTVWCYGIVIAITVLFGILIAQTASATFASGGSLTQEDQQSYALLVSTLGIGFSQLVAAVLGVLVISGEYGTGMIRSTFTAVPKRLPALFAKAIVFGVVTFVVGLVSIFATALITAPMLPKSGITPDFGDSQFLLALVGGALYLALIGILSLAIGTIVRNSAGGIAASLGLVLVLPPVLQIIVAMTQAEWAQNLAMFLPDQAGGRLYAYAAEASVTGGVIVLDSLQGGLVMLAWVAVMFVIASVLLKRRDV</sequence>
<dbReference type="GO" id="GO:0140359">
    <property type="term" value="F:ABC-type transporter activity"/>
    <property type="evidence" value="ECO:0007669"/>
    <property type="project" value="InterPro"/>
</dbReference>
<evidence type="ECO:0000313" key="3">
    <source>
        <dbReference type="Proteomes" id="UP000237983"/>
    </source>
</evidence>
<dbReference type="PANTHER" id="PTHR37305:SF1">
    <property type="entry name" value="MEMBRANE PROTEIN"/>
    <property type="match status" value="1"/>
</dbReference>
<comment type="caution">
    <text evidence="2">The sequence shown here is derived from an EMBL/GenBank/DDBJ whole genome shotgun (WGS) entry which is preliminary data.</text>
</comment>
<keyword evidence="1" id="KW-0812">Transmembrane</keyword>
<dbReference type="Pfam" id="PF12679">
    <property type="entry name" value="ABC2_membrane_2"/>
    <property type="match status" value="1"/>
</dbReference>
<keyword evidence="1" id="KW-1133">Transmembrane helix</keyword>
<feature type="transmembrane region" description="Helical" evidence="1">
    <location>
        <begin position="126"/>
        <end position="151"/>
    </location>
</feature>
<feature type="transmembrane region" description="Helical" evidence="1">
    <location>
        <begin position="202"/>
        <end position="225"/>
    </location>
</feature>
<evidence type="ECO:0000256" key="1">
    <source>
        <dbReference type="SAM" id="Phobius"/>
    </source>
</evidence>
<dbReference type="EMBL" id="PVTL01000001">
    <property type="protein sequence ID" value="PRY70081.1"/>
    <property type="molecule type" value="Genomic_DNA"/>
</dbReference>
<keyword evidence="1" id="KW-0472">Membrane</keyword>
<dbReference type="PANTHER" id="PTHR37305">
    <property type="entry name" value="INTEGRAL MEMBRANE PROTEIN-RELATED"/>
    <property type="match status" value="1"/>
</dbReference>